<dbReference type="VEuPathDB" id="MicrosporidiaDB:CWI36_0984p0010"/>
<reference evidence="2 3" key="1">
    <citation type="submission" date="2017-12" db="EMBL/GenBank/DDBJ databases">
        <authorList>
            <person name="Pombert J.-F."/>
            <person name="Haag K.L."/>
            <person name="Ebert D."/>
        </authorList>
    </citation>
    <scope>NUCLEOTIDE SEQUENCE [LARGE SCALE GENOMIC DNA]</scope>
    <source>
        <strain evidence="2">IL-BN-2</strain>
    </source>
</reference>
<dbReference type="AlphaFoldDB" id="A0A4Q9L1U5"/>
<sequence length="447" mass="52502">MNIQISMVIYILFYSFFGFIIGGASSKLVTKQKEEIIFPFKEKISFFENYIYKTLDKIHPGYSDNKFSNFYCIELVNNTEEVGFQNFFDVLAGTTSEHMYIGHFIIDWPSDKSISYTKIIKNCMKMLNNLIDLTMKKNNLKGNVESSKFTVYDNSENPYKYIYASVDNSDWNPDKSKILGNILNKSLSLASESSKKKRKAITFVTKELFSKLDILWFSKKIFEIIKSIDTNLTSPIFYLDRNINEQVNDIKFKRTINMSLTKTLLRFSYHKIVQSKNLTYKKLSLQHENHFIYEELILKCEKLMYEPSSDVNLAIFEPQSIIHFESMHPRLYDLNNSSPVEKDIFLNIIGLFYLEYNFKGIYFDKIKNTCGLDLKQNLFVISMEFAGQIKEFKPFNYFFIIDTTGKIVQSFRDDIGCIHLLENFSDVFTETDAKIANRFNELEFNYK</sequence>
<accession>A0A4Q9L1U5</accession>
<evidence type="ECO:0000313" key="3">
    <source>
        <dbReference type="Proteomes" id="UP000293045"/>
    </source>
</evidence>
<dbReference type="EMBL" id="PIXR01001403">
    <property type="protein sequence ID" value="TBU01373.1"/>
    <property type="molecule type" value="Genomic_DNA"/>
</dbReference>
<evidence type="ECO:0000256" key="1">
    <source>
        <dbReference type="SAM" id="Phobius"/>
    </source>
</evidence>
<name>A0A4Q9L1U5_9MICR</name>
<keyword evidence="1" id="KW-1133">Transmembrane helix</keyword>
<dbReference type="Proteomes" id="UP000293045">
    <property type="component" value="Unassembled WGS sequence"/>
</dbReference>
<proteinExistence type="predicted"/>
<dbReference type="VEuPathDB" id="MicrosporidiaDB:CWI39_1403p0010"/>
<organism evidence="2 3">
    <name type="scientific">Hamiltosporidium magnivora</name>
    <dbReference type="NCBI Taxonomy" id="148818"/>
    <lineage>
        <taxon>Eukaryota</taxon>
        <taxon>Fungi</taxon>
        <taxon>Fungi incertae sedis</taxon>
        <taxon>Microsporidia</taxon>
        <taxon>Dubosqiidae</taxon>
        <taxon>Hamiltosporidium</taxon>
    </lineage>
</organism>
<keyword evidence="1" id="KW-0812">Transmembrane</keyword>
<gene>
    <name evidence="2" type="ORF">CWI39_1403p0010</name>
</gene>
<protein>
    <submittedName>
        <fullName evidence="2">Uncharacterized protein</fullName>
    </submittedName>
</protein>
<feature type="transmembrane region" description="Helical" evidence="1">
    <location>
        <begin position="7"/>
        <end position="25"/>
    </location>
</feature>
<keyword evidence="1" id="KW-0472">Membrane</keyword>
<comment type="caution">
    <text evidence="2">The sequence shown here is derived from an EMBL/GenBank/DDBJ whole genome shotgun (WGS) entry which is preliminary data.</text>
</comment>
<evidence type="ECO:0000313" key="2">
    <source>
        <dbReference type="EMBL" id="TBU01373.1"/>
    </source>
</evidence>